<evidence type="ECO:0000256" key="4">
    <source>
        <dbReference type="ARBA" id="ARBA00022989"/>
    </source>
</evidence>
<proteinExistence type="predicted"/>
<keyword evidence="5" id="KW-0472">Membrane</keyword>
<evidence type="ECO:0000313" key="6">
    <source>
        <dbReference type="EMBL" id="CAD7413007.1"/>
    </source>
</evidence>
<evidence type="ECO:0000256" key="3">
    <source>
        <dbReference type="ARBA" id="ARBA00022692"/>
    </source>
</evidence>
<dbReference type="PANTHER" id="PTHR23511">
    <property type="entry name" value="SYNAPTIC VESICLE GLYCOPROTEIN 2"/>
    <property type="match status" value="1"/>
</dbReference>
<protein>
    <submittedName>
        <fullName evidence="6">Uncharacterized protein</fullName>
    </submittedName>
</protein>
<evidence type="ECO:0000256" key="1">
    <source>
        <dbReference type="ARBA" id="ARBA00004141"/>
    </source>
</evidence>
<evidence type="ECO:0000256" key="2">
    <source>
        <dbReference type="ARBA" id="ARBA00022448"/>
    </source>
</evidence>
<dbReference type="GO" id="GO:0016020">
    <property type="term" value="C:membrane"/>
    <property type="evidence" value="ECO:0007669"/>
    <property type="project" value="UniProtKB-SubCell"/>
</dbReference>
<sequence length="132" mass="14661">MIICKTVCAFCYYGVVLMTTELFESAVSSCTRNQSMGLKPLESCTAECKTLTTQDYIDLLWTTLAEFPGYRPWTHVGVKDVHKVYPTQLRSVGVGTCSAMARLGAMVTPYVAQNEVYSQLCDGEIEGRILVR</sequence>
<name>A0A7R9DE19_TIMPO</name>
<dbReference type="EMBL" id="OD006476">
    <property type="protein sequence ID" value="CAD7413007.1"/>
    <property type="molecule type" value="Genomic_DNA"/>
</dbReference>
<gene>
    <name evidence="6" type="ORF">TPSB3V08_LOCUS8757</name>
</gene>
<dbReference type="AlphaFoldDB" id="A0A7R9DE19"/>
<accession>A0A7R9DE19</accession>
<keyword evidence="2" id="KW-0813">Transport</keyword>
<keyword evidence="3" id="KW-0812">Transmembrane</keyword>
<organism evidence="6">
    <name type="scientific">Timema poppense</name>
    <name type="common">Walking stick</name>
    <dbReference type="NCBI Taxonomy" id="170557"/>
    <lineage>
        <taxon>Eukaryota</taxon>
        <taxon>Metazoa</taxon>
        <taxon>Ecdysozoa</taxon>
        <taxon>Arthropoda</taxon>
        <taxon>Hexapoda</taxon>
        <taxon>Insecta</taxon>
        <taxon>Pterygota</taxon>
        <taxon>Neoptera</taxon>
        <taxon>Polyneoptera</taxon>
        <taxon>Phasmatodea</taxon>
        <taxon>Timematodea</taxon>
        <taxon>Timematoidea</taxon>
        <taxon>Timematidae</taxon>
        <taxon>Timema</taxon>
    </lineage>
</organism>
<keyword evidence="4" id="KW-1133">Transmembrane helix</keyword>
<evidence type="ECO:0000256" key="5">
    <source>
        <dbReference type="ARBA" id="ARBA00023136"/>
    </source>
</evidence>
<comment type="subcellular location">
    <subcellularLocation>
        <location evidence="1">Membrane</location>
        <topology evidence="1">Multi-pass membrane protein</topology>
    </subcellularLocation>
</comment>
<reference evidence="6" key="1">
    <citation type="submission" date="2020-11" db="EMBL/GenBank/DDBJ databases">
        <authorList>
            <person name="Tran Van P."/>
        </authorList>
    </citation>
    <scope>NUCLEOTIDE SEQUENCE</scope>
</reference>
<dbReference type="PANTHER" id="PTHR23511:SF5">
    <property type="entry name" value="MAJOR FACILITATOR-TYPE TRANSPORTER HXNZ-RELATED"/>
    <property type="match status" value="1"/>
</dbReference>